<evidence type="ECO:0000313" key="2">
    <source>
        <dbReference type="Proteomes" id="UP000321310"/>
    </source>
</evidence>
<comment type="caution">
    <text evidence="1">The sequence shown here is derived from an EMBL/GenBank/DDBJ whole genome shotgun (WGS) entry which is preliminary data.</text>
</comment>
<organism evidence="1 2">
    <name type="scientific">Campylobacter peloridis</name>
    <dbReference type="NCBI Taxonomy" id="488546"/>
    <lineage>
        <taxon>Bacteria</taxon>
        <taxon>Pseudomonadati</taxon>
        <taxon>Campylobacterota</taxon>
        <taxon>Epsilonproteobacteria</taxon>
        <taxon>Campylobacterales</taxon>
        <taxon>Campylobacteraceae</taxon>
        <taxon>Campylobacter</taxon>
    </lineage>
</organism>
<dbReference type="RefSeq" id="WP_147576093.1">
    <property type="nucleotide sequence ID" value="NZ_VOWB01000092.1"/>
</dbReference>
<evidence type="ECO:0008006" key="3">
    <source>
        <dbReference type="Google" id="ProtNLM"/>
    </source>
</evidence>
<sequence length="109" mass="12975">MFKILIIFVMIVIEAFSFDRYFFKENCSNQNLNLIQDPFFQKTINVKSDLSLQAIVANKAKINDKWYALNDDIEGFILVEIRNFEVILMDKERKVVLKLYEKNNNIVIY</sequence>
<accession>A0A5C7DM28</accession>
<dbReference type="EMBL" id="VOWB01000092">
    <property type="protein sequence ID" value="TXE78306.1"/>
    <property type="molecule type" value="Genomic_DNA"/>
</dbReference>
<proteinExistence type="predicted"/>
<dbReference type="AlphaFoldDB" id="A0A5C7DM28"/>
<reference evidence="1 2" key="1">
    <citation type="submission" date="2019-07" db="EMBL/GenBank/DDBJ databases">
        <title>Rapid identification of Enteric Bacteria from Whole Genome Sequences (WGS) using Average Nucleotide Identity (ANI).</title>
        <authorList>
            <person name="Lane C."/>
        </authorList>
    </citation>
    <scope>NUCLEOTIDE SEQUENCE [LARGE SCALE GENOMIC DNA]</scope>
    <source>
        <strain evidence="1 2">2016D-0250</strain>
    </source>
</reference>
<gene>
    <name evidence="1" type="ORF">FPD46_08195</name>
</gene>
<evidence type="ECO:0000313" key="1">
    <source>
        <dbReference type="EMBL" id="TXE78306.1"/>
    </source>
</evidence>
<protein>
    <recommendedName>
        <fullName evidence="3">Transformation system protein</fullName>
    </recommendedName>
</protein>
<dbReference type="Proteomes" id="UP000321310">
    <property type="component" value="Unassembled WGS sequence"/>
</dbReference>
<name>A0A5C7DM28_9BACT</name>